<organism evidence="2 3">
    <name type="scientific">Paenibacillus eucommiae</name>
    <dbReference type="NCBI Taxonomy" id="1355755"/>
    <lineage>
        <taxon>Bacteria</taxon>
        <taxon>Bacillati</taxon>
        <taxon>Bacillota</taxon>
        <taxon>Bacilli</taxon>
        <taxon>Bacillales</taxon>
        <taxon>Paenibacillaceae</taxon>
        <taxon>Paenibacillus</taxon>
    </lineage>
</organism>
<dbReference type="SUPFAM" id="SSF49344">
    <property type="entry name" value="CBD9-like"/>
    <property type="match status" value="1"/>
</dbReference>
<sequence length="115" mass="13678">MEWQQQQHERMICPYVNFDPLVRVRLSYAELVDVDTGGPVKEPTRVRTCWDDQAIYFRFEYRDDYAVSPYVNHDDPLYEHDVVEFFIDKAGEVPAIPYAWSPSSRIPAKARWKYS</sequence>
<accession>A0ABS4J084</accession>
<dbReference type="EMBL" id="JAGGLB010000017">
    <property type="protein sequence ID" value="MBP1993210.1"/>
    <property type="molecule type" value="Genomic_DNA"/>
</dbReference>
<feature type="domain" description="Carbohydrate-binding" evidence="1">
    <location>
        <begin position="44"/>
        <end position="91"/>
    </location>
</feature>
<name>A0ABS4J084_9BACL</name>
<evidence type="ECO:0000313" key="3">
    <source>
        <dbReference type="Proteomes" id="UP001519287"/>
    </source>
</evidence>
<keyword evidence="3" id="KW-1185">Reference proteome</keyword>
<comment type="caution">
    <text evidence="2">The sequence shown here is derived from an EMBL/GenBank/DDBJ whole genome shotgun (WGS) entry which is preliminary data.</text>
</comment>
<dbReference type="Proteomes" id="UP001519287">
    <property type="component" value="Unassembled WGS sequence"/>
</dbReference>
<evidence type="ECO:0000313" key="2">
    <source>
        <dbReference type="EMBL" id="MBP1993210.1"/>
    </source>
</evidence>
<dbReference type="Gene3D" id="2.60.40.1190">
    <property type="match status" value="1"/>
</dbReference>
<gene>
    <name evidence="2" type="ORF">J2Z66_004827</name>
</gene>
<proteinExistence type="predicted"/>
<protein>
    <recommendedName>
        <fullName evidence="1">Carbohydrate-binding domain-containing protein</fullName>
    </recommendedName>
</protein>
<dbReference type="Pfam" id="PF06452">
    <property type="entry name" value="CBM9_1"/>
    <property type="match status" value="1"/>
</dbReference>
<evidence type="ECO:0000259" key="1">
    <source>
        <dbReference type="Pfam" id="PF06452"/>
    </source>
</evidence>
<reference evidence="2 3" key="1">
    <citation type="submission" date="2021-03" db="EMBL/GenBank/DDBJ databases">
        <title>Genomic Encyclopedia of Type Strains, Phase IV (KMG-IV): sequencing the most valuable type-strain genomes for metagenomic binning, comparative biology and taxonomic classification.</title>
        <authorList>
            <person name="Goeker M."/>
        </authorList>
    </citation>
    <scope>NUCLEOTIDE SEQUENCE [LARGE SCALE GENOMIC DNA]</scope>
    <source>
        <strain evidence="2 3">DSM 26048</strain>
    </source>
</reference>
<dbReference type="InterPro" id="IPR010502">
    <property type="entry name" value="Carb-bd_dom_fam9"/>
</dbReference>